<evidence type="ECO:0008006" key="4">
    <source>
        <dbReference type="Google" id="ProtNLM"/>
    </source>
</evidence>
<gene>
    <name evidence="2" type="ORF">ASPWEDRAFT_115453</name>
</gene>
<dbReference type="Pfam" id="PF13279">
    <property type="entry name" value="4HBT_2"/>
    <property type="match status" value="1"/>
</dbReference>
<dbReference type="InterPro" id="IPR029069">
    <property type="entry name" value="HotDog_dom_sf"/>
</dbReference>
<accession>A0A1L9RF73</accession>
<evidence type="ECO:0000256" key="1">
    <source>
        <dbReference type="ARBA" id="ARBA00038476"/>
    </source>
</evidence>
<proteinExistence type="inferred from homology"/>
<protein>
    <recommendedName>
        <fullName evidence="4">Thioesterase domain-containing protein</fullName>
    </recommendedName>
</protein>
<dbReference type="CDD" id="cd00586">
    <property type="entry name" value="4HBT"/>
    <property type="match status" value="1"/>
</dbReference>
<dbReference type="EMBL" id="KV878214">
    <property type="protein sequence ID" value="OJJ33581.1"/>
    <property type="molecule type" value="Genomic_DNA"/>
</dbReference>
<dbReference type="RefSeq" id="XP_040687258.1">
    <property type="nucleotide sequence ID" value="XM_040828584.1"/>
</dbReference>
<keyword evidence="3" id="KW-1185">Reference proteome</keyword>
<dbReference type="VEuPathDB" id="FungiDB:ASPWEDRAFT_115453"/>
<name>A0A1L9RF73_ASPWE</name>
<evidence type="ECO:0000313" key="3">
    <source>
        <dbReference type="Proteomes" id="UP000184383"/>
    </source>
</evidence>
<dbReference type="OrthoDB" id="265761at2759"/>
<organism evidence="2 3">
    <name type="scientific">Aspergillus wentii DTO 134E9</name>
    <dbReference type="NCBI Taxonomy" id="1073089"/>
    <lineage>
        <taxon>Eukaryota</taxon>
        <taxon>Fungi</taxon>
        <taxon>Dikarya</taxon>
        <taxon>Ascomycota</taxon>
        <taxon>Pezizomycotina</taxon>
        <taxon>Eurotiomycetes</taxon>
        <taxon>Eurotiomycetidae</taxon>
        <taxon>Eurotiales</taxon>
        <taxon>Aspergillaceae</taxon>
        <taxon>Aspergillus</taxon>
        <taxon>Aspergillus subgen. Cremei</taxon>
    </lineage>
</organism>
<sequence length="293" mass="33661">MHPVLHLICAAVLALWDGLLFILSPKSWPFSWHCRLLFTYARHYCICRDKPIVPSTVDHITLFQPSTYKTTTSAGEIDMFGHKSNATYFTDLDIARASHLFSILREGMRSFEIESNNMLAHEMTEKVRDVERGRGISSSGLLRFGMGGVSCNFKKEIKPGQRYEVWTRVCSWDEKWVYIISHFVSRRGRAAEGGRPRSDSVTPLLDEKDPTAPVIHAVALSKFVFKEGRRTLRPREFFQRCRLIPEDGMVSPEDIALKNAIEMKRHKGVKMAQNMAALEEGFSFFETNQSRYY</sequence>
<dbReference type="PANTHER" id="PTHR12475:SF4">
    <property type="entry name" value="PROTEIN THEM6"/>
    <property type="match status" value="1"/>
</dbReference>
<dbReference type="SUPFAM" id="SSF54637">
    <property type="entry name" value="Thioesterase/thiol ester dehydrase-isomerase"/>
    <property type="match status" value="1"/>
</dbReference>
<dbReference type="InterPro" id="IPR051490">
    <property type="entry name" value="THEM6_lcsJ_thioesterase"/>
</dbReference>
<evidence type="ECO:0000313" key="2">
    <source>
        <dbReference type="EMBL" id="OJJ33581.1"/>
    </source>
</evidence>
<dbReference type="GeneID" id="63744432"/>
<dbReference type="AlphaFoldDB" id="A0A1L9RF73"/>
<reference evidence="3" key="1">
    <citation type="journal article" date="2017" name="Genome Biol.">
        <title>Comparative genomics reveals high biological diversity and specific adaptations in the industrially and medically important fungal genus Aspergillus.</title>
        <authorList>
            <person name="de Vries R.P."/>
            <person name="Riley R."/>
            <person name="Wiebenga A."/>
            <person name="Aguilar-Osorio G."/>
            <person name="Amillis S."/>
            <person name="Uchima C.A."/>
            <person name="Anderluh G."/>
            <person name="Asadollahi M."/>
            <person name="Askin M."/>
            <person name="Barry K."/>
            <person name="Battaglia E."/>
            <person name="Bayram O."/>
            <person name="Benocci T."/>
            <person name="Braus-Stromeyer S.A."/>
            <person name="Caldana C."/>
            <person name="Canovas D."/>
            <person name="Cerqueira G.C."/>
            <person name="Chen F."/>
            <person name="Chen W."/>
            <person name="Choi C."/>
            <person name="Clum A."/>
            <person name="Dos Santos R.A."/>
            <person name="Damasio A.R."/>
            <person name="Diallinas G."/>
            <person name="Emri T."/>
            <person name="Fekete E."/>
            <person name="Flipphi M."/>
            <person name="Freyberg S."/>
            <person name="Gallo A."/>
            <person name="Gournas C."/>
            <person name="Habgood R."/>
            <person name="Hainaut M."/>
            <person name="Harispe M.L."/>
            <person name="Henrissat B."/>
            <person name="Hilden K.S."/>
            <person name="Hope R."/>
            <person name="Hossain A."/>
            <person name="Karabika E."/>
            <person name="Karaffa L."/>
            <person name="Karanyi Z."/>
            <person name="Krasevec N."/>
            <person name="Kuo A."/>
            <person name="Kusch H."/>
            <person name="LaButti K."/>
            <person name="Lagendijk E.L."/>
            <person name="Lapidus A."/>
            <person name="Levasseur A."/>
            <person name="Lindquist E."/>
            <person name="Lipzen A."/>
            <person name="Logrieco A.F."/>
            <person name="MacCabe A."/>
            <person name="Maekelae M.R."/>
            <person name="Malavazi I."/>
            <person name="Melin P."/>
            <person name="Meyer V."/>
            <person name="Mielnichuk N."/>
            <person name="Miskei M."/>
            <person name="Molnar A.P."/>
            <person name="Mule G."/>
            <person name="Ngan C.Y."/>
            <person name="Orejas M."/>
            <person name="Orosz E."/>
            <person name="Ouedraogo J.P."/>
            <person name="Overkamp K.M."/>
            <person name="Park H.-S."/>
            <person name="Perrone G."/>
            <person name="Piumi F."/>
            <person name="Punt P.J."/>
            <person name="Ram A.F."/>
            <person name="Ramon A."/>
            <person name="Rauscher S."/>
            <person name="Record E."/>
            <person name="Riano-Pachon D.M."/>
            <person name="Robert V."/>
            <person name="Roehrig J."/>
            <person name="Ruller R."/>
            <person name="Salamov A."/>
            <person name="Salih N.S."/>
            <person name="Samson R.A."/>
            <person name="Sandor E."/>
            <person name="Sanguinetti M."/>
            <person name="Schuetze T."/>
            <person name="Sepcic K."/>
            <person name="Shelest E."/>
            <person name="Sherlock G."/>
            <person name="Sophianopoulou V."/>
            <person name="Squina F.M."/>
            <person name="Sun H."/>
            <person name="Susca A."/>
            <person name="Todd R.B."/>
            <person name="Tsang A."/>
            <person name="Unkles S.E."/>
            <person name="van de Wiele N."/>
            <person name="van Rossen-Uffink D."/>
            <person name="Oliveira J.V."/>
            <person name="Vesth T.C."/>
            <person name="Visser J."/>
            <person name="Yu J.-H."/>
            <person name="Zhou M."/>
            <person name="Andersen M.R."/>
            <person name="Archer D.B."/>
            <person name="Baker S.E."/>
            <person name="Benoit I."/>
            <person name="Brakhage A.A."/>
            <person name="Braus G.H."/>
            <person name="Fischer R."/>
            <person name="Frisvad J.C."/>
            <person name="Goldman G.H."/>
            <person name="Houbraken J."/>
            <person name="Oakley B."/>
            <person name="Pocsi I."/>
            <person name="Scazzocchio C."/>
            <person name="Seiboth B."/>
            <person name="vanKuyk P.A."/>
            <person name="Wortman J."/>
            <person name="Dyer P.S."/>
            <person name="Grigoriev I.V."/>
        </authorList>
    </citation>
    <scope>NUCLEOTIDE SEQUENCE [LARGE SCALE GENOMIC DNA]</scope>
    <source>
        <strain evidence="3">DTO 134E9</strain>
    </source>
</reference>
<dbReference type="Gene3D" id="3.10.129.10">
    <property type="entry name" value="Hotdog Thioesterase"/>
    <property type="match status" value="1"/>
</dbReference>
<comment type="similarity">
    <text evidence="1">Belongs to the lcsJ thioesterase family.</text>
</comment>
<dbReference type="Proteomes" id="UP000184383">
    <property type="component" value="Unassembled WGS sequence"/>
</dbReference>
<dbReference type="PANTHER" id="PTHR12475">
    <property type="match status" value="1"/>
</dbReference>